<dbReference type="PANTHER" id="PTHR47627:SF1">
    <property type="entry name" value="RUBREDOXIN-1-RELATED"/>
    <property type="match status" value="1"/>
</dbReference>
<gene>
    <name evidence="9" type="ORF">GCM10010468_01910</name>
</gene>
<dbReference type="Gene3D" id="2.20.28.10">
    <property type="match status" value="1"/>
</dbReference>
<evidence type="ECO:0000256" key="7">
    <source>
        <dbReference type="PIRNR" id="PIRNR000071"/>
    </source>
</evidence>
<evidence type="ECO:0000256" key="3">
    <source>
        <dbReference type="ARBA" id="ARBA00022448"/>
    </source>
</evidence>
<evidence type="ECO:0000256" key="6">
    <source>
        <dbReference type="ARBA" id="ARBA00023004"/>
    </source>
</evidence>
<dbReference type="PROSITE" id="PS00202">
    <property type="entry name" value="RUBREDOXIN"/>
    <property type="match status" value="1"/>
</dbReference>
<organism evidence="9 10">
    <name type="scientific">Actinocorallia longicatena</name>
    <dbReference type="NCBI Taxonomy" id="111803"/>
    <lineage>
        <taxon>Bacteria</taxon>
        <taxon>Bacillati</taxon>
        <taxon>Actinomycetota</taxon>
        <taxon>Actinomycetes</taxon>
        <taxon>Streptosporangiales</taxon>
        <taxon>Thermomonosporaceae</taxon>
        <taxon>Actinocorallia</taxon>
    </lineage>
</organism>
<dbReference type="InterPro" id="IPR024935">
    <property type="entry name" value="Rubredoxin_dom"/>
</dbReference>
<dbReference type="InterPro" id="IPR024934">
    <property type="entry name" value="Rubredoxin-like_dom"/>
</dbReference>
<comment type="cofactor">
    <cofactor evidence="7">
        <name>Fe(3+)</name>
        <dbReference type="ChEBI" id="CHEBI:29034"/>
    </cofactor>
    <text evidence="7">Binds 1 Fe(3+) ion per subunit.</text>
</comment>
<reference evidence="10" key="1">
    <citation type="journal article" date="2019" name="Int. J. Syst. Evol. Microbiol.">
        <title>The Global Catalogue of Microorganisms (GCM) 10K type strain sequencing project: providing services to taxonomists for standard genome sequencing and annotation.</title>
        <authorList>
            <consortium name="The Broad Institute Genomics Platform"/>
            <consortium name="The Broad Institute Genome Sequencing Center for Infectious Disease"/>
            <person name="Wu L."/>
            <person name="Ma J."/>
        </authorList>
    </citation>
    <scope>NUCLEOTIDE SEQUENCE [LARGE SCALE GENOMIC DNA]</scope>
    <source>
        <strain evidence="10">JCM 9377</strain>
    </source>
</reference>
<name>A0ABP6PW42_9ACTN</name>
<dbReference type="Proteomes" id="UP001501237">
    <property type="component" value="Unassembled WGS sequence"/>
</dbReference>
<dbReference type="InterPro" id="IPR024922">
    <property type="entry name" value="Rubredoxin"/>
</dbReference>
<dbReference type="InterPro" id="IPR050526">
    <property type="entry name" value="Rubredoxin_ET"/>
</dbReference>
<comment type="caution">
    <text evidence="9">The sequence shown here is derived from an EMBL/GenBank/DDBJ whole genome shotgun (WGS) entry which is preliminary data.</text>
</comment>
<evidence type="ECO:0000256" key="2">
    <source>
        <dbReference type="ARBA" id="ARBA00005337"/>
    </source>
</evidence>
<sequence length="60" mass="6799">MDEYKLWECLVCGLRYDEAEGWPDEGIEPGTRWADLPADWTCPDCGAAKADFEMVEVSRA</sequence>
<evidence type="ECO:0000313" key="9">
    <source>
        <dbReference type="EMBL" id="GAA3192902.1"/>
    </source>
</evidence>
<evidence type="ECO:0000313" key="10">
    <source>
        <dbReference type="Proteomes" id="UP001501237"/>
    </source>
</evidence>
<accession>A0ABP6PW42</accession>
<dbReference type="EMBL" id="BAAAUV010000001">
    <property type="protein sequence ID" value="GAA3192902.1"/>
    <property type="molecule type" value="Genomic_DNA"/>
</dbReference>
<proteinExistence type="inferred from homology"/>
<keyword evidence="5 7" id="KW-0249">Electron transport</keyword>
<dbReference type="Pfam" id="PF00301">
    <property type="entry name" value="Rubredoxin"/>
    <property type="match status" value="1"/>
</dbReference>
<keyword evidence="10" id="KW-1185">Reference proteome</keyword>
<evidence type="ECO:0000259" key="8">
    <source>
        <dbReference type="PROSITE" id="PS50903"/>
    </source>
</evidence>
<keyword evidence="6 7" id="KW-0408">Iron</keyword>
<evidence type="ECO:0000256" key="5">
    <source>
        <dbReference type="ARBA" id="ARBA00022982"/>
    </source>
</evidence>
<comment type="similarity">
    <text evidence="2 7">Belongs to the rubredoxin family.</text>
</comment>
<keyword evidence="3 7" id="KW-0813">Transport</keyword>
<dbReference type="PIRSF" id="PIRSF000071">
    <property type="entry name" value="Rubredoxin"/>
    <property type="match status" value="1"/>
</dbReference>
<dbReference type="CDD" id="cd00730">
    <property type="entry name" value="rubredoxin"/>
    <property type="match status" value="1"/>
</dbReference>
<dbReference type="PROSITE" id="PS50903">
    <property type="entry name" value="RUBREDOXIN_LIKE"/>
    <property type="match status" value="1"/>
</dbReference>
<protein>
    <recommendedName>
        <fullName evidence="7">Rubredoxin</fullName>
    </recommendedName>
</protein>
<dbReference type="PRINTS" id="PR00163">
    <property type="entry name" value="RUBREDOXIN"/>
</dbReference>
<evidence type="ECO:0000256" key="4">
    <source>
        <dbReference type="ARBA" id="ARBA00022723"/>
    </source>
</evidence>
<dbReference type="SUPFAM" id="SSF57802">
    <property type="entry name" value="Rubredoxin-like"/>
    <property type="match status" value="1"/>
</dbReference>
<dbReference type="RefSeq" id="WP_344821183.1">
    <property type="nucleotide sequence ID" value="NZ_BAAAUV010000001.1"/>
</dbReference>
<dbReference type="InterPro" id="IPR018527">
    <property type="entry name" value="Rubredoxin_Fe_BS"/>
</dbReference>
<evidence type="ECO:0000256" key="1">
    <source>
        <dbReference type="ARBA" id="ARBA00002792"/>
    </source>
</evidence>
<feature type="domain" description="Rubredoxin-like" evidence="8">
    <location>
        <begin position="4"/>
        <end position="55"/>
    </location>
</feature>
<dbReference type="PANTHER" id="PTHR47627">
    <property type="entry name" value="RUBREDOXIN"/>
    <property type="match status" value="1"/>
</dbReference>
<comment type="function">
    <text evidence="1">Involved in the hydrocarbon hydroxylating system, which transfers electrons from NADH to rubredoxin reductase and then through rubredoxin to alkane 1 monooxygenase.</text>
</comment>
<keyword evidence="4 7" id="KW-0479">Metal-binding</keyword>